<dbReference type="EMBL" id="UZAK01041321">
    <property type="protein sequence ID" value="VDP66521.1"/>
    <property type="molecule type" value="Genomic_DNA"/>
</dbReference>
<dbReference type="AlphaFoldDB" id="A0A3P8FAX6"/>
<feature type="region of interest" description="Disordered" evidence="1">
    <location>
        <begin position="81"/>
        <end position="112"/>
    </location>
</feature>
<evidence type="ECO:0000256" key="1">
    <source>
        <dbReference type="SAM" id="MobiDB-lite"/>
    </source>
</evidence>
<feature type="compositionally biased region" description="Polar residues" evidence="1">
    <location>
        <begin position="48"/>
        <end position="60"/>
    </location>
</feature>
<feature type="compositionally biased region" description="Low complexity" evidence="1">
    <location>
        <begin position="81"/>
        <end position="90"/>
    </location>
</feature>
<evidence type="ECO:0000313" key="3">
    <source>
        <dbReference type="Proteomes" id="UP000279833"/>
    </source>
</evidence>
<feature type="compositionally biased region" description="Polar residues" evidence="1">
    <location>
        <begin position="1"/>
        <end position="15"/>
    </location>
</feature>
<dbReference type="Proteomes" id="UP000279833">
    <property type="component" value="Unassembled WGS sequence"/>
</dbReference>
<gene>
    <name evidence="2" type="ORF">SCUD_LOCUS18656</name>
</gene>
<feature type="region of interest" description="Disordered" evidence="1">
    <location>
        <begin position="1"/>
        <end position="60"/>
    </location>
</feature>
<proteinExistence type="predicted"/>
<name>A0A3P8FAX6_9TREM</name>
<organism evidence="2 3">
    <name type="scientific">Schistosoma curassoni</name>
    <dbReference type="NCBI Taxonomy" id="6186"/>
    <lineage>
        <taxon>Eukaryota</taxon>
        <taxon>Metazoa</taxon>
        <taxon>Spiralia</taxon>
        <taxon>Lophotrochozoa</taxon>
        <taxon>Platyhelminthes</taxon>
        <taxon>Trematoda</taxon>
        <taxon>Digenea</taxon>
        <taxon>Strigeidida</taxon>
        <taxon>Schistosomatoidea</taxon>
        <taxon>Schistosomatidae</taxon>
        <taxon>Schistosoma</taxon>
    </lineage>
</organism>
<sequence>MDCKQQQKNTSSFTKLANGPRKPKIERIQPTNRTTVRFSNSDSDKNLIGSTVSQHNPKNGTGCCTSSEMLGCTNSYLQSISANRSASKSSENIAPVPLNSGESGGVQNAGSDIQLRRLSIGVTRP</sequence>
<protein>
    <submittedName>
        <fullName evidence="2">Uncharacterized protein</fullName>
    </submittedName>
</protein>
<reference evidence="2 3" key="1">
    <citation type="submission" date="2018-11" db="EMBL/GenBank/DDBJ databases">
        <authorList>
            <consortium name="Pathogen Informatics"/>
        </authorList>
    </citation>
    <scope>NUCLEOTIDE SEQUENCE [LARGE SCALE GENOMIC DNA]</scope>
    <source>
        <strain>Dakar</strain>
        <strain evidence="3">Senegal</strain>
    </source>
</reference>
<evidence type="ECO:0000313" key="2">
    <source>
        <dbReference type="EMBL" id="VDP66521.1"/>
    </source>
</evidence>
<feature type="compositionally biased region" description="Polar residues" evidence="1">
    <location>
        <begin position="29"/>
        <end position="41"/>
    </location>
</feature>
<accession>A0A3P8FAX6</accession>
<keyword evidence="3" id="KW-1185">Reference proteome</keyword>